<keyword evidence="2" id="KW-0548">Nucleotidyltransferase</keyword>
<keyword evidence="3" id="KW-1185">Reference proteome</keyword>
<organism evidence="2 3">
    <name type="scientific">Senna tora</name>
    <dbReference type="NCBI Taxonomy" id="362788"/>
    <lineage>
        <taxon>Eukaryota</taxon>
        <taxon>Viridiplantae</taxon>
        <taxon>Streptophyta</taxon>
        <taxon>Embryophyta</taxon>
        <taxon>Tracheophyta</taxon>
        <taxon>Spermatophyta</taxon>
        <taxon>Magnoliopsida</taxon>
        <taxon>eudicotyledons</taxon>
        <taxon>Gunneridae</taxon>
        <taxon>Pentapetalae</taxon>
        <taxon>rosids</taxon>
        <taxon>fabids</taxon>
        <taxon>Fabales</taxon>
        <taxon>Fabaceae</taxon>
        <taxon>Caesalpinioideae</taxon>
        <taxon>Cassia clade</taxon>
        <taxon>Senna</taxon>
    </lineage>
</organism>
<dbReference type="AlphaFoldDB" id="A0A834SSD4"/>
<protein>
    <submittedName>
        <fullName evidence="2">RNA-directed DNA polymerase-like</fullName>
    </submittedName>
</protein>
<keyword evidence="2" id="KW-0695">RNA-directed DNA polymerase</keyword>
<sequence>MLQLESSWHGRSVDHVLTYSGRQIAVGSQKLHELRGKRLVAQNVNQDDLPLPTGPTTTAKAKRIQQAMQGLMKQVHGDEADLEELGMEQELKAVSRRVREVHISWHQSFGSKSGEDVGADQNMTLRATQQQFEHMNVVFNEIRDRLDRHDQRFEQLNHVHGEEDEWTSKASSGRRDREVRHERRRRVHREQRERNVVDCNTGSIKHSIPPFQGKSDADVYIGWERKFELVFDCHNYSEEKKVKLAAVAFTDYAIVWWDQLINLKNVSKSVEEYYKEIEIAMIRANVVEDREATMACFICGLNKEIANVVELQHYVEIEDLVPMAMKVERQLKKGGR</sequence>
<dbReference type="PANTHER" id="PTHR35046:SF9">
    <property type="entry name" value="RNA-DIRECTED DNA POLYMERASE"/>
    <property type="match status" value="1"/>
</dbReference>
<dbReference type="PANTHER" id="PTHR35046">
    <property type="entry name" value="ZINC KNUCKLE (CCHC-TYPE) FAMILY PROTEIN"/>
    <property type="match status" value="1"/>
</dbReference>
<proteinExistence type="predicted"/>
<keyword evidence="2" id="KW-0808">Transferase</keyword>
<evidence type="ECO:0000313" key="3">
    <source>
        <dbReference type="Proteomes" id="UP000634136"/>
    </source>
</evidence>
<feature type="region of interest" description="Disordered" evidence="1">
    <location>
        <begin position="162"/>
        <end position="187"/>
    </location>
</feature>
<dbReference type="GO" id="GO:0003964">
    <property type="term" value="F:RNA-directed DNA polymerase activity"/>
    <property type="evidence" value="ECO:0007669"/>
    <property type="project" value="UniProtKB-KW"/>
</dbReference>
<dbReference type="Proteomes" id="UP000634136">
    <property type="component" value="Unassembled WGS sequence"/>
</dbReference>
<name>A0A834SSD4_9FABA</name>
<gene>
    <name evidence="2" type="ORF">G2W53_041595</name>
</gene>
<reference evidence="2" key="1">
    <citation type="submission" date="2020-09" db="EMBL/GenBank/DDBJ databases">
        <title>Genome-Enabled Discovery of Anthraquinone Biosynthesis in Senna tora.</title>
        <authorList>
            <person name="Kang S.-H."/>
            <person name="Pandey R.P."/>
            <person name="Lee C.-M."/>
            <person name="Sim J.-S."/>
            <person name="Jeong J.-T."/>
            <person name="Choi B.-S."/>
            <person name="Jung M."/>
            <person name="Ginzburg D."/>
            <person name="Zhao K."/>
            <person name="Won S.Y."/>
            <person name="Oh T.-J."/>
            <person name="Yu Y."/>
            <person name="Kim N.-H."/>
            <person name="Lee O.R."/>
            <person name="Lee T.-H."/>
            <person name="Bashyal P."/>
            <person name="Kim T.-S."/>
            <person name="Lee W.-H."/>
            <person name="Kawkins C."/>
            <person name="Kim C.-K."/>
            <person name="Kim J.S."/>
            <person name="Ahn B.O."/>
            <person name="Rhee S.Y."/>
            <person name="Sohng J.K."/>
        </authorList>
    </citation>
    <scope>NUCLEOTIDE SEQUENCE</scope>
    <source>
        <tissue evidence="2">Leaf</tissue>
    </source>
</reference>
<evidence type="ECO:0000313" key="2">
    <source>
        <dbReference type="EMBL" id="KAF7802484.1"/>
    </source>
</evidence>
<accession>A0A834SSD4</accession>
<dbReference type="OrthoDB" id="1731207at2759"/>
<dbReference type="EMBL" id="JAAIUW010000013">
    <property type="protein sequence ID" value="KAF7802484.1"/>
    <property type="molecule type" value="Genomic_DNA"/>
</dbReference>
<evidence type="ECO:0000256" key="1">
    <source>
        <dbReference type="SAM" id="MobiDB-lite"/>
    </source>
</evidence>
<comment type="caution">
    <text evidence="2">The sequence shown here is derived from an EMBL/GenBank/DDBJ whole genome shotgun (WGS) entry which is preliminary data.</text>
</comment>